<reference evidence="1 2" key="1">
    <citation type="journal article" date="2018" name="MBio">
        <title>Comparative Genomics Reveals the Core Gene Toolbox for the Fungus-Insect Symbiosis.</title>
        <authorList>
            <person name="Wang Y."/>
            <person name="Stata M."/>
            <person name="Wang W."/>
            <person name="Stajich J.E."/>
            <person name="White M.M."/>
            <person name="Moncalvo J.M."/>
        </authorList>
    </citation>
    <scope>NUCLEOTIDE SEQUENCE [LARGE SCALE GENOMIC DNA]</scope>
    <source>
        <strain evidence="1 2">AUS-126-30</strain>
    </source>
</reference>
<protein>
    <submittedName>
        <fullName evidence="1">Uncharacterized protein</fullName>
    </submittedName>
</protein>
<comment type="caution">
    <text evidence="1">The sequence shown here is derived from an EMBL/GenBank/DDBJ whole genome shotgun (WGS) entry which is preliminary data.</text>
</comment>
<dbReference type="AlphaFoldDB" id="A0A2U1JAR1"/>
<organism evidence="1 2">
    <name type="scientific">Smittium angustum</name>
    <dbReference type="NCBI Taxonomy" id="133377"/>
    <lineage>
        <taxon>Eukaryota</taxon>
        <taxon>Fungi</taxon>
        <taxon>Fungi incertae sedis</taxon>
        <taxon>Zoopagomycota</taxon>
        <taxon>Kickxellomycotina</taxon>
        <taxon>Harpellomycetes</taxon>
        <taxon>Harpellales</taxon>
        <taxon>Legeriomycetaceae</taxon>
        <taxon>Smittium</taxon>
    </lineage>
</organism>
<proteinExistence type="predicted"/>
<keyword evidence="2" id="KW-1185">Reference proteome</keyword>
<accession>A0A2U1JAR1</accession>
<evidence type="ECO:0000313" key="1">
    <source>
        <dbReference type="EMBL" id="PWA02115.1"/>
    </source>
</evidence>
<gene>
    <name evidence="1" type="ORF">BB558_001771</name>
</gene>
<sequence length="69" mass="7617">MQSFKSLHRQITSELADVLALTSGIQVQKNSVVAVDATISSMLQVVDDLLTFINSLKVDSDHKKKKTLM</sequence>
<dbReference type="EMBL" id="MBFU01000106">
    <property type="protein sequence ID" value="PWA02115.1"/>
    <property type="molecule type" value="Genomic_DNA"/>
</dbReference>
<feature type="non-terminal residue" evidence="1">
    <location>
        <position position="69"/>
    </location>
</feature>
<name>A0A2U1JAR1_SMIAN</name>
<evidence type="ECO:0000313" key="2">
    <source>
        <dbReference type="Proteomes" id="UP000245591"/>
    </source>
</evidence>
<dbReference type="Proteomes" id="UP000245591">
    <property type="component" value="Unassembled WGS sequence"/>
</dbReference>